<sequence length="150" mass="16325">MISIDGDLDPLRSGECVNEHETVTRTKPSTSHSNRLEGAETSCFHAGLYIAEAASRQCQVSERRLRVRQRGLLLCAGCYTGSHSYRATLAAGKEGSHGLGIGEEVERGMSRDTAFVCLVWEVVSVEAVRSRIQSCDLEGGLFVSPVRALR</sequence>
<feature type="compositionally biased region" description="Basic and acidic residues" evidence="1">
    <location>
        <begin position="9"/>
        <end position="24"/>
    </location>
</feature>
<accession>A0A2J6T027</accession>
<proteinExistence type="predicted"/>
<dbReference type="InParanoid" id="A0A2J6T027"/>
<reference evidence="2 3" key="1">
    <citation type="submission" date="2016-04" db="EMBL/GenBank/DDBJ databases">
        <title>A degradative enzymes factory behind the ericoid mycorrhizal symbiosis.</title>
        <authorList>
            <consortium name="DOE Joint Genome Institute"/>
            <person name="Martino E."/>
            <person name="Morin E."/>
            <person name="Grelet G."/>
            <person name="Kuo A."/>
            <person name="Kohler A."/>
            <person name="Daghino S."/>
            <person name="Barry K."/>
            <person name="Choi C."/>
            <person name="Cichocki N."/>
            <person name="Clum A."/>
            <person name="Copeland A."/>
            <person name="Hainaut M."/>
            <person name="Haridas S."/>
            <person name="Labutti K."/>
            <person name="Lindquist E."/>
            <person name="Lipzen A."/>
            <person name="Khouja H.-R."/>
            <person name="Murat C."/>
            <person name="Ohm R."/>
            <person name="Olson A."/>
            <person name="Spatafora J."/>
            <person name="Veneault-Fourrey C."/>
            <person name="Henrissat B."/>
            <person name="Grigoriev I."/>
            <person name="Martin F."/>
            <person name="Perotto S."/>
        </authorList>
    </citation>
    <scope>NUCLEOTIDE SEQUENCE [LARGE SCALE GENOMIC DNA]</scope>
    <source>
        <strain evidence="2 3">E</strain>
    </source>
</reference>
<protein>
    <submittedName>
        <fullName evidence="2">Uncharacterized protein</fullName>
    </submittedName>
</protein>
<organism evidence="2 3">
    <name type="scientific">Hyaloscypha bicolor E</name>
    <dbReference type="NCBI Taxonomy" id="1095630"/>
    <lineage>
        <taxon>Eukaryota</taxon>
        <taxon>Fungi</taxon>
        <taxon>Dikarya</taxon>
        <taxon>Ascomycota</taxon>
        <taxon>Pezizomycotina</taxon>
        <taxon>Leotiomycetes</taxon>
        <taxon>Helotiales</taxon>
        <taxon>Hyaloscyphaceae</taxon>
        <taxon>Hyaloscypha</taxon>
        <taxon>Hyaloscypha bicolor</taxon>
    </lineage>
</organism>
<gene>
    <name evidence="2" type="ORF">K444DRAFT_61470</name>
</gene>
<name>A0A2J6T027_9HELO</name>
<evidence type="ECO:0000313" key="3">
    <source>
        <dbReference type="Proteomes" id="UP000235371"/>
    </source>
</evidence>
<keyword evidence="3" id="KW-1185">Reference proteome</keyword>
<dbReference type="EMBL" id="KZ613848">
    <property type="protein sequence ID" value="PMD56367.1"/>
    <property type="molecule type" value="Genomic_DNA"/>
</dbReference>
<dbReference type="AlphaFoldDB" id="A0A2J6T027"/>
<evidence type="ECO:0000256" key="1">
    <source>
        <dbReference type="SAM" id="MobiDB-lite"/>
    </source>
</evidence>
<dbReference type="Proteomes" id="UP000235371">
    <property type="component" value="Unassembled WGS sequence"/>
</dbReference>
<dbReference type="RefSeq" id="XP_024733271.1">
    <property type="nucleotide sequence ID" value="XM_024880578.1"/>
</dbReference>
<feature type="region of interest" description="Disordered" evidence="1">
    <location>
        <begin position="1"/>
        <end position="35"/>
    </location>
</feature>
<evidence type="ECO:0000313" key="2">
    <source>
        <dbReference type="EMBL" id="PMD56367.1"/>
    </source>
</evidence>
<dbReference type="GeneID" id="36588655"/>